<evidence type="ECO:0000259" key="14">
    <source>
        <dbReference type="SMART" id="SM01016"/>
    </source>
</evidence>
<dbReference type="Gene3D" id="1.10.730.10">
    <property type="entry name" value="Isoleucyl-tRNA Synthetase, Domain 1"/>
    <property type="match status" value="1"/>
</dbReference>
<dbReference type="GO" id="GO:0004814">
    <property type="term" value="F:arginine-tRNA ligase activity"/>
    <property type="evidence" value="ECO:0007669"/>
    <property type="project" value="UniProtKB-UniRule"/>
</dbReference>
<keyword evidence="2 9" id="KW-0963">Cytoplasm</keyword>
<keyword evidence="5 9" id="KW-0067">ATP-binding</keyword>
<comment type="subcellular location">
    <subcellularLocation>
        <location evidence="9">Cytoplasm</location>
    </subcellularLocation>
</comment>
<sequence>MNILHELQARFLPALEDFTENPQPFAEMVKVSQDARFGDFQANCAMPLAKKNGVNPRELAASLVEKLDVSDLCEPPEIAGPGFINLRLKDEVVESLTNNAFKDERLGVAEVETPRKYVIDFSSPNVAKPMHVGHLRSSVIGDSLQRTFRFLGHSVVSDNHIGDWGTQFGMIIYGYKHFVDEAAYKADAVGELARLYRLVNTLSDYHAAVVKIPQEEQRIETLAGALEAAEASADPSDKKQKKALKKQRTELVAARESLKELNSRVVEIEADENLKQLADAHPDIARLAREETAKLHGGDPENQKLWDEFLPQCLTALQSVYDRLNVHFDKTLGESYYNPMLADVVADLEAKGLAKESDGAKCVFIEGNAAPFIVQKADGAFTYATTDLATVKYRVEELGAEVVLYVVDARQSEHFKLLMQTVELWLDTKIDLQHVSFGTVMGEDRRPFKTRSGDNVGLESLLDESVRKAREVVASNDDSKTDADGNPAPELDEETRTAIAEIVGIGGIKYADLHHNRESDYVFDWDKMLANTGDTATYMQYAYARIHGIFRRGGIDLNELRSSSFNIHLDDPAERSLALKLCRFGEALESVGSECRPNLLTQYLFEMAGELTTFYGKCSVLKADNETTKHSRLKLIDLAGRVIKQGLELLGIEVCEKM</sequence>
<dbReference type="InterPro" id="IPR001278">
    <property type="entry name" value="Arg-tRNA-ligase"/>
</dbReference>
<evidence type="ECO:0000313" key="15">
    <source>
        <dbReference type="EMBL" id="QDT33896.1"/>
    </source>
</evidence>
<dbReference type="SUPFAM" id="SSF47323">
    <property type="entry name" value="Anticodon-binding domain of a subclass of class I aminoacyl-tRNA synthetases"/>
    <property type="match status" value="1"/>
</dbReference>
<dbReference type="InterPro" id="IPR014729">
    <property type="entry name" value="Rossmann-like_a/b/a_fold"/>
</dbReference>
<dbReference type="Gene3D" id="3.40.50.620">
    <property type="entry name" value="HUPs"/>
    <property type="match status" value="1"/>
</dbReference>
<feature type="domain" description="Arginyl tRNA synthetase N-terminal" evidence="14">
    <location>
        <begin position="5"/>
        <end position="88"/>
    </location>
</feature>
<dbReference type="SMART" id="SM00836">
    <property type="entry name" value="DALR_1"/>
    <property type="match status" value="1"/>
</dbReference>
<dbReference type="Pfam" id="PF03485">
    <property type="entry name" value="Arg_tRNA_synt_N"/>
    <property type="match status" value="1"/>
</dbReference>
<evidence type="ECO:0000256" key="1">
    <source>
        <dbReference type="ARBA" id="ARBA00005594"/>
    </source>
</evidence>
<evidence type="ECO:0000256" key="5">
    <source>
        <dbReference type="ARBA" id="ARBA00022840"/>
    </source>
</evidence>
<comment type="catalytic activity">
    <reaction evidence="8 9">
        <text>tRNA(Arg) + L-arginine + ATP = L-arginyl-tRNA(Arg) + AMP + diphosphate</text>
        <dbReference type="Rhea" id="RHEA:20301"/>
        <dbReference type="Rhea" id="RHEA-COMP:9658"/>
        <dbReference type="Rhea" id="RHEA-COMP:9673"/>
        <dbReference type="ChEBI" id="CHEBI:30616"/>
        <dbReference type="ChEBI" id="CHEBI:32682"/>
        <dbReference type="ChEBI" id="CHEBI:33019"/>
        <dbReference type="ChEBI" id="CHEBI:78442"/>
        <dbReference type="ChEBI" id="CHEBI:78513"/>
        <dbReference type="ChEBI" id="CHEBI:456215"/>
        <dbReference type="EC" id="6.1.1.19"/>
    </reaction>
</comment>
<dbReference type="HAMAP" id="MF_00123">
    <property type="entry name" value="Arg_tRNA_synth"/>
    <property type="match status" value="1"/>
</dbReference>
<keyword evidence="11" id="KW-0175">Coiled coil</keyword>
<feature type="compositionally biased region" description="Basic and acidic residues" evidence="12">
    <location>
        <begin position="472"/>
        <end position="483"/>
    </location>
</feature>
<keyword evidence="3 9" id="KW-0436">Ligase</keyword>
<dbReference type="FunFam" id="1.10.730.10:FF:000006">
    <property type="entry name" value="Arginyl-tRNA synthetase 2, mitochondrial"/>
    <property type="match status" value="1"/>
</dbReference>
<keyword evidence="6 9" id="KW-0648">Protein biosynthesis</keyword>
<evidence type="ECO:0000259" key="13">
    <source>
        <dbReference type="SMART" id="SM00836"/>
    </source>
</evidence>
<dbReference type="OrthoDB" id="9805987at2"/>
<dbReference type="GO" id="GO:0005737">
    <property type="term" value="C:cytoplasm"/>
    <property type="evidence" value="ECO:0007669"/>
    <property type="project" value="UniProtKB-SubCell"/>
</dbReference>
<evidence type="ECO:0000256" key="2">
    <source>
        <dbReference type="ARBA" id="ARBA00022490"/>
    </source>
</evidence>
<feature type="domain" description="DALR anticodon binding" evidence="13">
    <location>
        <begin position="539"/>
        <end position="658"/>
    </location>
</feature>
<evidence type="ECO:0000256" key="8">
    <source>
        <dbReference type="ARBA" id="ARBA00049339"/>
    </source>
</evidence>
<evidence type="ECO:0000256" key="6">
    <source>
        <dbReference type="ARBA" id="ARBA00022917"/>
    </source>
</evidence>
<evidence type="ECO:0000256" key="4">
    <source>
        <dbReference type="ARBA" id="ARBA00022741"/>
    </source>
</evidence>
<dbReference type="PROSITE" id="PS00178">
    <property type="entry name" value="AA_TRNA_LIGASE_I"/>
    <property type="match status" value="1"/>
</dbReference>
<keyword evidence="4 9" id="KW-0547">Nucleotide-binding</keyword>
<evidence type="ECO:0000256" key="10">
    <source>
        <dbReference type="RuleBase" id="RU363038"/>
    </source>
</evidence>
<proteinExistence type="inferred from homology"/>
<feature type="short sequence motif" description="'HIGH' region" evidence="9">
    <location>
        <begin position="124"/>
        <end position="134"/>
    </location>
</feature>
<dbReference type="SUPFAM" id="SSF55190">
    <property type="entry name" value="Arginyl-tRNA synthetase (ArgRS), N-terminal 'additional' domain"/>
    <property type="match status" value="1"/>
</dbReference>
<dbReference type="EC" id="6.1.1.19" evidence="9"/>
<dbReference type="EMBL" id="CP036267">
    <property type="protein sequence ID" value="QDT33896.1"/>
    <property type="molecule type" value="Genomic_DNA"/>
</dbReference>
<dbReference type="GO" id="GO:0005524">
    <property type="term" value="F:ATP binding"/>
    <property type="evidence" value="ECO:0007669"/>
    <property type="project" value="UniProtKB-UniRule"/>
</dbReference>
<dbReference type="InterPro" id="IPR008909">
    <property type="entry name" value="DALR_anticod-bd"/>
</dbReference>
<reference evidence="15 16" key="1">
    <citation type="submission" date="2019-02" db="EMBL/GenBank/DDBJ databases">
        <title>Deep-cultivation of Planctomycetes and their phenomic and genomic characterization uncovers novel biology.</title>
        <authorList>
            <person name="Wiegand S."/>
            <person name="Jogler M."/>
            <person name="Boedeker C."/>
            <person name="Pinto D."/>
            <person name="Vollmers J."/>
            <person name="Rivas-Marin E."/>
            <person name="Kohn T."/>
            <person name="Peeters S.H."/>
            <person name="Heuer A."/>
            <person name="Rast P."/>
            <person name="Oberbeckmann S."/>
            <person name="Bunk B."/>
            <person name="Jeske O."/>
            <person name="Meyerdierks A."/>
            <person name="Storesund J.E."/>
            <person name="Kallscheuer N."/>
            <person name="Luecker S."/>
            <person name="Lage O.M."/>
            <person name="Pohl T."/>
            <person name="Merkel B.J."/>
            <person name="Hornburger P."/>
            <person name="Mueller R.-W."/>
            <person name="Bruemmer F."/>
            <person name="Labrenz M."/>
            <person name="Spormann A.M."/>
            <person name="Op den Camp H."/>
            <person name="Overmann J."/>
            <person name="Amann R."/>
            <person name="Jetten M.S.M."/>
            <person name="Mascher T."/>
            <person name="Medema M.H."/>
            <person name="Devos D.P."/>
            <person name="Kaster A.-K."/>
            <person name="Ovreas L."/>
            <person name="Rohde M."/>
            <person name="Galperin M.Y."/>
            <person name="Jogler C."/>
        </authorList>
    </citation>
    <scope>NUCLEOTIDE SEQUENCE [LARGE SCALE GENOMIC DNA]</scope>
    <source>
        <strain evidence="15 16">Mal48</strain>
    </source>
</reference>
<dbReference type="KEGG" id="tpol:Mal48_31520"/>
<dbReference type="RefSeq" id="WP_145200940.1">
    <property type="nucleotide sequence ID" value="NZ_CP036267.1"/>
</dbReference>
<evidence type="ECO:0000256" key="3">
    <source>
        <dbReference type="ARBA" id="ARBA00022598"/>
    </source>
</evidence>
<evidence type="ECO:0000313" key="16">
    <source>
        <dbReference type="Proteomes" id="UP000315724"/>
    </source>
</evidence>
<evidence type="ECO:0000256" key="7">
    <source>
        <dbReference type="ARBA" id="ARBA00023146"/>
    </source>
</evidence>
<dbReference type="Gene3D" id="3.30.1360.70">
    <property type="entry name" value="Arginyl tRNA synthetase N-terminal domain"/>
    <property type="match status" value="1"/>
</dbReference>
<dbReference type="InterPro" id="IPR005148">
    <property type="entry name" value="Arg-tRNA-synth_N"/>
</dbReference>
<dbReference type="PANTHER" id="PTHR11956">
    <property type="entry name" value="ARGINYL-TRNA SYNTHETASE"/>
    <property type="match status" value="1"/>
</dbReference>
<dbReference type="InterPro" id="IPR001412">
    <property type="entry name" value="aa-tRNA-synth_I_CS"/>
</dbReference>
<name>A0A517QQH9_9PLAN</name>
<dbReference type="AlphaFoldDB" id="A0A517QQH9"/>
<evidence type="ECO:0000256" key="12">
    <source>
        <dbReference type="SAM" id="MobiDB-lite"/>
    </source>
</evidence>
<organism evidence="15 16">
    <name type="scientific">Thalassoglobus polymorphus</name>
    <dbReference type="NCBI Taxonomy" id="2527994"/>
    <lineage>
        <taxon>Bacteria</taxon>
        <taxon>Pseudomonadati</taxon>
        <taxon>Planctomycetota</taxon>
        <taxon>Planctomycetia</taxon>
        <taxon>Planctomycetales</taxon>
        <taxon>Planctomycetaceae</taxon>
        <taxon>Thalassoglobus</taxon>
    </lineage>
</organism>
<dbReference type="NCBIfam" id="TIGR00456">
    <property type="entry name" value="argS"/>
    <property type="match status" value="1"/>
</dbReference>
<comment type="subunit">
    <text evidence="9">Monomer.</text>
</comment>
<dbReference type="PRINTS" id="PR01038">
    <property type="entry name" value="TRNASYNTHARG"/>
</dbReference>
<dbReference type="GO" id="GO:0006420">
    <property type="term" value="P:arginyl-tRNA aminoacylation"/>
    <property type="evidence" value="ECO:0007669"/>
    <property type="project" value="UniProtKB-UniRule"/>
</dbReference>
<dbReference type="PANTHER" id="PTHR11956:SF5">
    <property type="entry name" value="ARGININE--TRNA LIGASE, CYTOPLASMIC"/>
    <property type="match status" value="1"/>
</dbReference>
<protein>
    <recommendedName>
        <fullName evidence="9">Arginine--tRNA ligase</fullName>
        <ecNumber evidence="9">6.1.1.19</ecNumber>
    </recommendedName>
    <alternativeName>
        <fullName evidence="9">Arginyl-tRNA synthetase</fullName>
        <shortName evidence="9">ArgRS</shortName>
    </alternativeName>
</protein>
<evidence type="ECO:0000256" key="9">
    <source>
        <dbReference type="HAMAP-Rule" id="MF_00123"/>
    </source>
</evidence>
<evidence type="ECO:0000256" key="11">
    <source>
        <dbReference type="SAM" id="Coils"/>
    </source>
</evidence>
<keyword evidence="16" id="KW-1185">Reference proteome</keyword>
<dbReference type="InterPro" id="IPR009080">
    <property type="entry name" value="tRNAsynth_Ia_anticodon-bd"/>
</dbReference>
<accession>A0A517QQH9</accession>
<gene>
    <name evidence="9 15" type="primary">argS</name>
    <name evidence="15" type="ORF">Mal48_31520</name>
</gene>
<dbReference type="Proteomes" id="UP000315724">
    <property type="component" value="Chromosome"/>
</dbReference>
<keyword evidence="7 9" id="KW-0030">Aminoacyl-tRNA synthetase</keyword>
<feature type="region of interest" description="Disordered" evidence="12">
    <location>
        <begin position="472"/>
        <end position="492"/>
    </location>
</feature>
<dbReference type="CDD" id="cd00671">
    <property type="entry name" value="ArgRS_core"/>
    <property type="match status" value="1"/>
</dbReference>
<dbReference type="InterPro" id="IPR036695">
    <property type="entry name" value="Arg-tRNA-synth_N_sf"/>
</dbReference>
<dbReference type="Pfam" id="PF00750">
    <property type="entry name" value="tRNA-synt_1d"/>
    <property type="match status" value="2"/>
</dbReference>
<dbReference type="SUPFAM" id="SSF52374">
    <property type="entry name" value="Nucleotidylyl transferase"/>
    <property type="match status" value="1"/>
</dbReference>
<comment type="similarity">
    <text evidence="1 9 10">Belongs to the class-I aminoacyl-tRNA synthetase family.</text>
</comment>
<feature type="coiled-coil region" evidence="11">
    <location>
        <begin position="241"/>
        <end position="271"/>
    </location>
</feature>
<dbReference type="SMART" id="SM01016">
    <property type="entry name" value="Arg_tRNA_synt_N"/>
    <property type="match status" value="1"/>
</dbReference>
<dbReference type="Pfam" id="PF05746">
    <property type="entry name" value="DALR_1"/>
    <property type="match status" value="1"/>
</dbReference>
<dbReference type="InterPro" id="IPR035684">
    <property type="entry name" value="ArgRS_core"/>
</dbReference>